<reference evidence="4" key="1">
    <citation type="submission" date="2014-03" db="EMBL/GenBank/DDBJ databases">
        <title>The Genome Sequence of Puccinia striiformis f. sp. tritici PST-78.</title>
        <authorList>
            <consortium name="The Broad Institute Genome Sequencing Platform"/>
            <person name="Cuomo C."/>
            <person name="Hulbert S."/>
            <person name="Chen X."/>
            <person name="Walker B."/>
            <person name="Young S.K."/>
            <person name="Zeng Q."/>
            <person name="Gargeya S."/>
            <person name="Fitzgerald M."/>
            <person name="Haas B."/>
            <person name="Abouelleil A."/>
            <person name="Alvarado L."/>
            <person name="Arachchi H.M."/>
            <person name="Berlin A.M."/>
            <person name="Chapman S.B."/>
            <person name="Goldberg J."/>
            <person name="Griggs A."/>
            <person name="Gujja S."/>
            <person name="Hansen M."/>
            <person name="Howarth C."/>
            <person name="Imamovic A."/>
            <person name="Larimer J."/>
            <person name="McCowan C."/>
            <person name="Montmayeur A."/>
            <person name="Murphy C."/>
            <person name="Neiman D."/>
            <person name="Pearson M."/>
            <person name="Priest M."/>
            <person name="Roberts A."/>
            <person name="Saif S."/>
            <person name="Shea T."/>
            <person name="Sisk P."/>
            <person name="Sykes S."/>
            <person name="Wortman J."/>
            <person name="Nusbaum C."/>
            <person name="Birren B."/>
        </authorList>
    </citation>
    <scope>NUCLEOTIDE SEQUENCE [LARGE SCALE GENOMIC DNA]</scope>
    <source>
        <strain evidence="4">race PST-78</strain>
    </source>
</reference>
<feature type="region of interest" description="Disordered" evidence="2">
    <location>
        <begin position="75"/>
        <end position="107"/>
    </location>
</feature>
<dbReference type="Gene3D" id="3.30.519.10">
    <property type="entry name" value="Guanine Nucleotide Dissociation Inhibitor, domain 2"/>
    <property type="match status" value="1"/>
</dbReference>
<dbReference type="InterPro" id="IPR018203">
    <property type="entry name" value="GDP_dissociation_inhibitor"/>
</dbReference>
<dbReference type="PANTHER" id="PTHR11787">
    <property type="entry name" value="RAB GDP-DISSOCIATION INHIBITOR"/>
    <property type="match status" value="1"/>
</dbReference>
<comment type="caution">
    <text evidence="3">The sequence shown here is derived from an EMBL/GenBank/DDBJ whole genome shotgun (WGS) entry which is preliminary data.</text>
</comment>
<proteinExistence type="inferred from homology"/>
<dbReference type="GO" id="GO:0007264">
    <property type="term" value="P:small GTPase-mediated signal transduction"/>
    <property type="evidence" value="ECO:0007669"/>
    <property type="project" value="InterPro"/>
</dbReference>
<dbReference type="GO" id="GO:0005092">
    <property type="term" value="F:GDP-dissociation inhibitor activity"/>
    <property type="evidence" value="ECO:0007669"/>
    <property type="project" value="InterPro"/>
</dbReference>
<protein>
    <recommendedName>
        <fullName evidence="5">Rab proteins geranylgeranyltransferase</fullName>
    </recommendedName>
</protein>
<dbReference type="SUPFAM" id="SSF51905">
    <property type="entry name" value="FAD/NAD(P)-binding domain"/>
    <property type="match status" value="1"/>
</dbReference>
<comment type="similarity">
    <text evidence="1">Belongs to the Rab GDI family.</text>
</comment>
<gene>
    <name evidence="3" type="ORF">PSTG_15158</name>
</gene>
<dbReference type="GO" id="GO:0005968">
    <property type="term" value="C:Rab-protein geranylgeranyltransferase complex"/>
    <property type="evidence" value="ECO:0007669"/>
    <property type="project" value="TreeGrafter"/>
</dbReference>
<dbReference type="SUPFAM" id="SSF54373">
    <property type="entry name" value="FAD-linked reductases, C-terminal domain"/>
    <property type="match status" value="1"/>
</dbReference>
<dbReference type="AlphaFoldDB" id="A0A0L0UWT4"/>
<dbReference type="OrthoDB" id="2503308at2759"/>
<evidence type="ECO:0000256" key="1">
    <source>
        <dbReference type="ARBA" id="ARBA00005593"/>
    </source>
</evidence>
<dbReference type="InterPro" id="IPR036188">
    <property type="entry name" value="FAD/NAD-bd_sf"/>
</dbReference>
<dbReference type="PANTHER" id="PTHR11787:SF4">
    <property type="entry name" value="CHM, RAB ESCORT PROTEIN 1"/>
    <property type="match status" value="1"/>
</dbReference>
<evidence type="ECO:0000313" key="3">
    <source>
        <dbReference type="EMBL" id="KNE91411.1"/>
    </source>
</evidence>
<dbReference type="PRINTS" id="PR00891">
    <property type="entry name" value="RABGDIREP"/>
</dbReference>
<dbReference type="GO" id="GO:0005829">
    <property type="term" value="C:cytosol"/>
    <property type="evidence" value="ECO:0007669"/>
    <property type="project" value="TreeGrafter"/>
</dbReference>
<keyword evidence="4" id="KW-1185">Reference proteome</keyword>
<dbReference type="GO" id="GO:0016192">
    <property type="term" value="P:vesicle-mediated transport"/>
    <property type="evidence" value="ECO:0007669"/>
    <property type="project" value="TreeGrafter"/>
</dbReference>
<name>A0A0L0UWT4_9BASI</name>
<dbReference type="STRING" id="1165861.A0A0L0UWT4"/>
<evidence type="ECO:0000313" key="4">
    <source>
        <dbReference type="Proteomes" id="UP000054564"/>
    </source>
</evidence>
<evidence type="ECO:0000256" key="2">
    <source>
        <dbReference type="SAM" id="MobiDB-lite"/>
    </source>
</evidence>
<feature type="compositionally biased region" description="Low complexity" evidence="2">
    <location>
        <begin position="78"/>
        <end position="103"/>
    </location>
</feature>
<organism evidence="3 4">
    <name type="scientific">Puccinia striiformis f. sp. tritici PST-78</name>
    <dbReference type="NCBI Taxonomy" id="1165861"/>
    <lineage>
        <taxon>Eukaryota</taxon>
        <taxon>Fungi</taxon>
        <taxon>Dikarya</taxon>
        <taxon>Basidiomycota</taxon>
        <taxon>Pucciniomycotina</taxon>
        <taxon>Pucciniomycetes</taxon>
        <taxon>Pucciniales</taxon>
        <taxon>Pucciniaceae</taxon>
        <taxon>Puccinia</taxon>
    </lineage>
</organism>
<accession>A0A0L0UWT4</accession>
<dbReference type="EMBL" id="AJIL01000205">
    <property type="protein sequence ID" value="KNE91411.1"/>
    <property type="molecule type" value="Genomic_DNA"/>
</dbReference>
<dbReference type="Gene3D" id="1.10.405.10">
    <property type="entry name" value="Guanine Nucleotide Dissociation Inhibitor, domain 1"/>
    <property type="match status" value="1"/>
</dbReference>
<dbReference type="GO" id="GO:0005634">
    <property type="term" value="C:nucleus"/>
    <property type="evidence" value="ECO:0007669"/>
    <property type="project" value="TreeGrafter"/>
</dbReference>
<evidence type="ECO:0008006" key="5">
    <source>
        <dbReference type="Google" id="ProtNLM"/>
    </source>
</evidence>
<dbReference type="Gene3D" id="3.50.50.60">
    <property type="entry name" value="FAD/NAD(P)-binding domain"/>
    <property type="match status" value="1"/>
</dbReference>
<sequence>MAENEGENQEKPTLSGQDGKFDYLVIGTGLCESMVAYHLAASDTATTVLQVDPSSSYGQSWAAVHLDQLQSTPFPPYSSSAASSSPGLSTEQAASSSVSQSSERPISKHPPLRYALSLQPTLVPARGKFVDALIASNVAPYLSFQLLHAFILAQPDHTLLPLPGSKHDLFRMSELSLLDKRLLMRFFQAILDPDRLLLPEPNESLSDYLRRPPYSITNHRLITVIGALALSPTNEPAAAPVLSRLKTLLSAIGRHPSSTVSALPAALLLGEYGGGGEWAEGFVRAAAVTGRATQVLGRPVVSLQQSTDDPQYRWNIQLGRQSGHSVGGEDQLDFSAGKLLVSQQYLSLLTPNPVSCPQAHTICRAIAIVGRSGLDKLHRHEKGENVEPRGSHALIVFPPGDDDNNGQQSPVHALIVGPDSGSCPEDEQIIYLSSIVTSTTDPSIIDPTRLLEPILDRLLRSASTSDTPMEFIRYSKFYNQPVLHLPDPSSIPNYSWIIPSWPVDIERSGLTEVVEWITETALDLYKLASTFSTDAMPVE</sequence>
<dbReference type="Proteomes" id="UP000054564">
    <property type="component" value="Unassembled WGS sequence"/>
</dbReference>
<dbReference type="FunFam" id="1.10.405.10:FF:000011">
    <property type="entry name" value="Rab GDP dissociation inhibitor"/>
    <property type="match status" value="1"/>
</dbReference>